<sequence>MVVNVDTDTGVYGEIVFQFSEEVVRGSTVTTIHPDRRSLVKFVARVSRPTGTSARAESLPARTSTTRVCIRNALAQEQLLTRRLRAHMETAG</sequence>
<reference evidence="1 2" key="1">
    <citation type="journal article" date="2012" name="PLoS Pathog.">
        <title>Diverse lifestyles and strategies of plant pathogenesis encoded in the genomes of eighteen Dothideomycetes fungi.</title>
        <authorList>
            <person name="Ohm R.A."/>
            <person name="Feau N."/>
            <person name="Henrissat B."/>
            <person name="Schoch C.L."/>
            <person name="Horwitz B.A."/>
            <person name="Barry K.W."/>
            <person name="Condon B.J."/>
            <person name="Copeland A.C."/>
            <person name="Dhillon B."/>
            <person name="Glaser F."/>
            <person name="Hesse C.N."/>
            <person name="Kosti I."/>
            <person name="LaButti K."/>
            <person name="Lindquist E.A."/>
            <person name="Lucas S."/>
            <person name="Salamov A.A."/>
            <person name="Bradshaw R.E."/>
            <person name="Ciuffetti L."/>
            <person name="Hamelin R.C."/>
            <person name="Kema G.H.J."/>
            <person name="Lawrence C."/>
            <person name="Scott J.A."/>
            <person name="Spatafora J.W."/>
            <person name="Turgeon B.G."/>
            <person name="de Wit P.J.G.M."/>
            <person name="Zhong S."/>
            <person name="Goodwin S.B."/>
            <person name="Grigoriev I.V."/>
        </authorList>
    </citation>
    <scope>NUCLEOTIDE SEQUENCE [LARGE SCALE GENOMIC DNA]</scope>
    <source>
        <strain evidence="1 2">UAMH 10762</strain>
    </source>
</reference>
<proteinExistence type="predicted"/>
<name>M2MHA7_BAUPA</name>
<organism evidence="1 2">
    <name type="scientific">Baudoinia panamericana (strain UAMH 10762)</name>
    <name type="common">Angels' share fungus</name>
    <name type="synonym">Baudoinia compniacensis (strain UAMH 10762)</name>
    <dbReference type="NCBI Taxonomy" id="717646"/>
    <lineage>
        <taxon>Eukaryota</taxon>
        <taxon>Fungi</taxon>
        <taxon>Dikarya</taxon>
        <taxon>Ascomycota</taxon>
        <taxon>Pezizomycotina</taxon>
        <taxon>Dothideomycetes</taxon>
        <taxon>Dothideomycetidae</taxon>
        <taxon>Mycosphaerellales</taxon>
        <taxon>Teratosphaeriaceae</taxon>
        <taxon>Baudoinia</taxon>
    </lineage>
</organism>
<dbReference type="AlphaFoldDB" id="M2MHA7"/>
<gene>
    <name evidence="1" type="ORF">BAUCODRAFT_34750</name>
</gene>
<dbReference type="Proteomes" id="UP000011761">
    <property type="component" value="Unassembled WGS sequence"/>
</dbReference>
<protein>
    <submittedName>
        <fullName evidence="1">Uncharacterized protein</fullName>
    </submittedName>
</protein>
<accession>M2MHA7</accession>
<dbReference type="HOGENOM" id="CLU_2412929_0_0_1"/>
<evidence type="ECO:0000313" key="2">
    <source>
        <dbReference type="Proteomes" id="UP000011761"/>
    </source>
</evidence>
<keyword evidence="2" id="KW-1185">Reference proteome</keyword>
<dbReference type="KEGG" id="bcom:BAUCODRAFT_34750"/>
<dbReference type="GeneID" id="19112500"/>
<dbReference type="EMBL" id="KB445556">
    <property type="protein sequence ID" value="EMC95986.1"/>
    <property type="molecule type" value="Genomic_DNA"/>
</dbReference>
<evidence type="ECO:0000313" key="1">
    <source>
        <dbReference type="EMBL" id="EMC95986.1"/>
    </source>
</evidence>
<dbReference type="RefSeq" id="XP_007676842.1">
    <property type="nucleotide sequence ID" value="XM_007678652.1"/>
</dbReference>